<feature type="compositionally biased region" description="Polar residues" evidence="1">
    <location>
        <begin position="86"/>
        <end position="98"/>
    </location>
</feature>
<feature type="region of interest" description="Disordered" evidence="1">
    <location>
        <begin position="1"/>
        <end position="33"/>
    </location>
</feature>
<name>A0A7S4FK91_9EUGL</name>
<feature type="region of interest" description="Disordered" evidence="1">
    <location>
        <begin position="83"/>
        <end position="103"/>
    </location>
</feature>
<dbReference type="AlphaFoldDB" id="A0A7S4FK91"/>
<sequence>MAEVNQILSYSSAPPTPDAPAEGKGNDLDGGAHQGSPWMRSGVLFDAVLPSILFHPIRSFPRIKIRVKDSDDFEELSIYTRRQDESTSAVQPKSNTSHTTKEWLAPNGRLGSGLISYVNKVTTDEGCVVLEKESSRPTVYVVEPYRGTVSISHQTLATVRMEPGFLARGLRILKGRVPSYSADGEELPEEVLYTVDAGWLDRRFILKKNHIHTVGVLAQGEDGQYQFTSCLTTEPNVVVLGSAMALMWLLCGAEAPAEDKVDAVNADCMIEGIGQKEYKTSKTSSRMMFG</sequence>
<dbReference type="EMBL" id="HBJA01032476">
    <property type="protein sequence ID" value="CAE0799723.1"/>
    <property type="molecule type" value="Transcribed_RNA"/>
</dbReference>
<accession>A0A7S4FK91</accession>
<protein>
    <submittedName>
        <fullName evidence="2">Uncharacterized protein</fullName>
    </submittedName>
</protein>
<reference evidence="2" key="1">
    <citation type="submission" date="2021-01" db="EMBL/GenBank/DDBJ databases">
        <authorList>
            <person name="Corre E."/>
            <person name="Pelletier E."/>
            <person name="Niang G."/>
            <person name="Scheremetjew M."/>
            <person name="Finn R."/>
            <person name="Kale V."/>
            <person name="Holt S."/>
            <person name="Cochrane G."/>
            <person name="Meng A."/>
            <person name="Brown T."/>
            <person name="Cohen L."/>
        </authorList>
    </citation>
    <scope>NUCLEOTIDE SEQUENCE</scope>
    <source>
        <strain evidence="2">CCMP1594</strain>
    </source>
</reference>
<evidence type="ECO:0000256" key="1">
    <source>
        <dbReference type="SAM" id="MobiDB-lite"/>
    </source>
</evidence>
<feature type="compositionally biased region" description="Polar residues" evidence="1">
    <location>
        <begin position="1"/>
        <end position="13"/>
    </location>
</feature>
<gene>
    <name evidence="2" type="ORF">EGYM00163_LOCUS10844</name>
</gene>
<proteinExistence type="predicted"/>
<organism evidence="2">
    <name type="scientific">Eutreptiella gymnastica</name>
    <dbReference type="NCBI Taxonomy" id="73025"/>
    <lineage>
        <taxon>Eukaryota</taxon>
        <taxon>Discoba</taxon>
        <taxon>Euglenozoa</taxon>
        <taxon>Euglenida</taxon>
        <taxon>Spirocuta</taxon>
        <taxon>Euglenophyceae</taxon>
        <taxon>Eutreptiales</taxon>
        <taxon>Eutreptiaceae</taxon>
        <taxon>Eutreptiella</taxon>
    </lineage>
</organism>
<evidence type="ECO:0000313" key="2">
    <source>
        <dbReference type="EMBL" id="CAE0799723.1"/>
    </source>
</evidence>